<feature type="signal peptide" evidence="1">
    <location>
        <begin position="1"/>
        <end position="26"/>
    </location>
</feature>
<keyword evidence="1" id="KW-0732">Signal</keyword>
<dbReference type="AlphaFoldDB" id="A0A9P5MKE7"/>
<dbReference type="EMBL" id="WHVB01000063">
    <property type="protein sequence ID" value="KAF8463794.1"/>
    <property type="molecule type" value="Genomic_DNA"/>
</dbReference>
<evidence type="ECO:0000313" key="3">
    <source>
        <dbReference type="Proteomes" id="UP000759537"/>
    </source>
</evidence>
<organism evidence="2 3">
    <name type="scientific">Russula ochroleuca</name>
    <dbReference type="NCBI Taxonomy" id="152965"/>
    <lineage>
        <taxon>Eukaryota</taxon>
        <taxon>Fungi</taxon>
        <taxon>Dikarya</taxon>
        <taxon>Basidiomycota</taxon>
        <taxon>Agaricomycotina</taxon>
        <taxon>Agaricomycetes</taxon>
        <taxon>Russulales</taxon>
        <taxon>Russulaceae</taxon>
        <taxon>Russula</taxon>
    </lineage>
</organism>
<sequence>MGIQCACRPAQGLAWVWVWVWASSEGKGVGVGLQHGHVWKGMGMCVGTQCEFEGVGVDREGEGEEHGRKLGVGVSIEAWCLGEGKGVWWARACGGRRHVVGEGERGGASEGLMRGEVGCVVLCFNLEFLGDWNGRTGAARVSHANQLVFESSVQFQFCTQKVQNWNWNWFYNFLKPLELELELPVPVFYSA</sequence>
<protein>
    <submittedName>
        <fullName evidence="2">Uncharacterized protein</fullName>
    </submittedName>
</protein>
<name>A0A9P5MKE7_9AGAM</name>
<reference evidence="2" key="2">
    <citation type="journal article" date="2020" name="Nat. Commun.">
        <title>Large-scale genome sequencing of mycorrhizal fungi provides insights into the early evolution of symbiotic traits.</title>
        <authorList>
            <person name="Miyauchi S."/>
            <person name="Kiss E."/>
            <person name="Kuo A."/>
            <person name="Drula E."/>
            <person name="Kohler A."/>
            <person name="Sanchez-Garcia M."/>
            <person name="Morin E."/>
            <person name="Andreopoulos B."/>
            <person name="Barry K.W."/>
            <person name="Bonito G."/>
            <person name="Buee M."/>
            <person name="Carver A."/>
            <person name="Chen C."/>
            <person name="Cichocki N."/>
            <person name="Clum A."/>
            <person name="Culley D."/>
            <person name="Crous P.W."/>
            <person name="Fauchery L."/>
            <person name="Girlanda M."/>
            <person name="Hayes R.D."/>
            <person name="Keri Z."/>
            <person name="LaButti K."/>
            <person name="Lipzen A."/>
            <person name="Lombard V."/>
            <person name="Magnuson J."/>
            <person name="Maillard F."/>
            <person name="Murat C."/>
            <person name="Nolan M."/>
            <person name="Ohm R.A."/>
            <person name="Pangilinan J."/>
            <person name="Pereira M.F."/>
            <person name="Perotto S."/>
            <person name="Peter M."/>
            <person name="Pfister S."/>
            <person name="Riley R."/>
            <person name="Sitrit Y."/>
            <person name="Stielow J.B."/>
            <person name="Szollosi G."/>
            <person name="Zifcakova L."/>
            <person name="Stursova M."/>
            <person name="Spatafora J.W."/>
            <person name="Tedersoo L."/>
            <person name="Vaario L.M."/>
            <person name="Yamada A."/>
            <person name="Yan M."/>
            <person name="Wang P."/>
            <person name="Xu J."/>
            <person name="Bruns T."/>
            <person name="Baldrian P."/>
            <person name="Vilgalys R."/>
            <person name="Dunand C."/>
            <person name="Henrissat B."/>
            <person name="Grigoriev I.V."/>
            <person name="Hibbett D."/>
            <person name="Nagy L.G."/>
            <person name="Martin F.M."/>
        </authorList>
    </citation>
    <scope>NUCLEOTIDE SEQUENCE</scope>
    <source>
        <strain evidence="2">Prilba</strain>
    </source>
</reference>
<reference evidence="2" key="1">
    <citation type="submission" date="2019-10" db="EMBL/GenBank/DDBJ databases">
        <authorList>
            <consortium name="DOE Joint Genome Institute"/>
            <person name="Kuo A."/>
            <person name="Miyauchi S."/>
            <person name="Kiss E."/>
            <person name="Drula E."/>
            <person name="Kohler A."/>
            <person name="Sanchez-Garcia M."/>
            <person name="Andreopoulos B."/>
            <person name="Barry K.W."/>
            <person name="Bonito G."/>
            <person name="Buee M."/>
            <person name="Carver A."/>
            <person name="Chen C."/>
            <person name="Cichocki N."/>
            <person name="Clum A."/>
            <person name="Culley D."/>
            <person name="Crous P.W."/>
            <person name="Fauchery L."/>
            <person name="Girlanda M."/>
            <person name="Hayes R."/>
            <person name="Keri Z."/>
            <person name="LaButti K."/>
            <person name="Lipzen A."/>
            <person name="Lombard V."/>
            <person name="Magnuson J."/>
            <person name="Maillard F."/>
            <person name="Morin E."/>
            <person name="Murat C."/>
            <person name="Nolan M."/>
            <person name="Ohm R."/>
            <person name="Pangilinan J."/>
            <person name="Pereira M."/>
            <person name="Perotto S."/>
            <person name="Peter M."/>
            <person name="Riley R."/>
            <person name="Sitrit Y."/>
            <person name="Stielow B."/>
            <person name="Szollosi G."/>
            <person name="Zifcakova L."/>
            <person name="Stursova M."/>
            <person name="Spatafora J.W."/>
            <person name="Tedersoo L."/>
            <person name="Vaario L.-M."/>
            <person name="Yamada A."/>
            <person name="Yan M."/>
            <person name="Wang P."/>
            <person name="Xu J."/>
            <person name="Bruns T."/>
            <person name="Baldrian P."/>
            <person name="Vilgalys R."/>
            <person name="Henrissat B."/>
            <person name="Grigoriev I.V."/>
            <person name="Hibbett D."/>
            <person name="Nagy L.G."/>
            <person name="Martin F.M."/>
        </authorList>
    </citation>
    <scope>NUCLEOTIDE SEQUENCE</scope>
    <source>
        <strain evidence="2">Prilba</strain>
    </source>
</reference>
<proteinExistence type="predicted"/>
<gene>
    <name evidence="2" type="ORF">DFH94DRAFT_827458</name>
</gene>
<feature type="chain" id="PRO_5040349606" evidence="1">
    <location>
        <begin position="27"/>
        <end position="191"/>
    </location>
</feature>
<accession>A0A9P5MKE7</accession>
<comment type="caution">
    <text evidence="2">The sequence shown here is derived from an EMBL/GenBank/DDBJ whole genome shotgun (WGS) entry which is preliminary data.</text>
</comment>
<evidence type="ECO:0000313" key="2">
    <source>
        <dbReference type="EMBL" id="KAF8463794.1"/>
    </source>
</evidence>
<evidence type="ECO:0000256" key="1">
    <source>
        <dbReference type="SAM" id="SignalP"/>
    </source>
</evidence>
<dbReference type="Proteomes" id="UP000759537">
    <property type="component" value="Unassembled WGS sequence"/>
</dbReference>
<keyword evidence="3" id="KW-1185">Reference proteome</keyword>